<dbReference type="Pfam" id="PF13391">
    <property type="entry name" value="HNH_2"/>
    <property type="match status" value="1"/>
</dbReference>
<reference evidence="2" key="2">
    <citation type="submission" date="2021-10" db="EMBL/GenBank/DDBJ databases">
        <title>Phylogenomics reveals ancestral predisposition of the termite-cultivated fungus Termitomyces towards a domesticated lifestyle.</title>
        <authorList>
            <person name="Auxier B."/>
            <person name="Grum-Grzhimaylo A."/>
            <person name="Cardenas M.E."/>
            <person name="Lodge J.D."/>
            <person name="Laessoe T."/>
            <person name="Pedersen O."/>
            <person name="Smith M.E."/>
            <person name="Kuyper T.W."/>
            <person name="Franco-Molano E.A."/>
            <person name="Baroni T.J."/>
            <person name="Aanen D.K."/>
        </authorList>
    </citation>
    <scope>NUCLEOTIDE SEQUENCE</scope>
    <source>
        <strain evidence="2">D49</strain>
    </source>
</reference>
<name>A0A9P7FRI7_9AGAR</name>
<dbReference type="EMBL" id="JABCKI010006040">
    <property type="protein sequence ID" value="KAG5635689.1"/>
    <property type="molecule type" value="Genomic_DNA"/>
</dbReference>
<gene>
    <name evidence="2" type="ORF">H0H81_010407</name>
</gene>
<proteinExistence type="predicted"/>
<comment type="caution">
    <text evidence="2">The sequence shown here is derived from an EMBL/GenBank/DDBJ whole genome shotgun (WGS) entry which is preliminary data.</text>
</comment>
<dbReference type="Proteomes" id="UP000717328">
    <property type="component" value="Unassembled WGS sequence"/>
</dbReference>
<evidence type="ECO:0000259" key="1">
    <source>
        <dbReference type="Pfam" id="PF13391"/>
    </source>
</evidence>
<evidence type="ECO:0000313" key="2">
    <source>
        <dbReference type="EMBL" id="KAG5635689.1"/>
    </source>
</evidence>
<reference evidence="2" key="1">
    <citation type="submission" date="2021-02" db="EMBL/GenBank/DDBJ databases">
        <authorList>
            <person name="Nieuwenhuis M."/>
            <person name="Van De Peppel L.J.J."/>
        </authorList>
    </citation>
    <scope>NUCLEOTIDE SEQUENCE</scope>
    <source>
        <strain evidence="2">D49</strain>
    </source>
</reference>
<protein>
    <recommendedName>
        <fullName evidence="1">HNH nuclease domain-containing protein</fullName>
    </recommendedName>
</protein>
<dbReference type="OrthoDB" id="2142759at2759"/>
<organism evidence="2 3">
    <name type="scientific">Sphagnurus paluster</name>
    <dbReference type="NCBI Taxonomy" id="117069"/>
    <lineage>
        <taxon>Eukaryota</taxon>
        <taxon>Fungi</taxon>
        <taxon>Dikarya</taxon>
        <taxon>Basidiomycota</taxon>
        <taxon>Agaricomycotina</taxon>
        <taxon>Agaricomycetes</taxon>
        <taxon>Agaricomycetidae</taxon>
        <taxon>Agaricales</taxon>
        <taxon>Tricholomatineae</taxon>
        <taxon>Lyophyllaceae</taxon>
        <taxon>Sphagnurus</taxon>
    </lineage>
</organism>
<sequence>MMVKGHYYLFVTPEGIEFREPKSKRTYLQTLFISGYIFPIAPVFQPTPGTKSEESGTRLASVREKGRIRDLRCVLTNIEAPLTMRGRDFTGLEAAHIYPLYAVNKRDWMEGLQKISRWLVETWEAADDVRNVVIMRVDIHRLYDAHKFGILPVEVRKNHFEFKVVVFKKDGALALKGIIKIEIDASHVKEAVQLFKAQLRVGVLRNMKGNGGL</sequence>
<evidence type="ECO:0000313" key="3">
    <source>
        <dbReference type="Proteomes" id="UP000717328"/>
    </source>
</evidence>
<dbReference type="InterPro" id="IPR003615">
    <property type="entry name" value="HNH_nuc"/>
</dbReference>
<dbReference type="AlphaFoldDB" id="A0A9P7FRI7"/>
<accession>A0A9P7FRI7</accession>
<keyword evidence="3" id="KW-1185">Reference proteome</keyword>
<feature type="domain" description="HNH nuclease" evidence="1">
    <location>
        <begin position="73"/>
        <end position="150"/>
    </location>
</feature>